<keyword evidence="11" id="KW-1185">Reference proteome</keyword>
<feature type="transmembrane region" description="Helical" evidence="9">
    <location>
        <begin position="343"/>
        <end position="362"/>
    </location>
</feature>
<dbReference type="InterPro" id="IPR006043">
    <property type="entry name" value="NCS2"/>
</dbReference>
<keyword evidence="6 8" id="KW-1133">Transmembrane helix</keyword>
<evidence type="ECO:0000256" key="3">
    <source>
        <dbReference type="ARBA" id="ARBA00022448"/>
    </source>
</evidence>
<dbReference type="InterPro" id="IPR026033">
    <property type="entry name" value="Azg-like_bact_archaea"/>
</dbReference>
<dbReference type="InterPro" id="IPR045018">
    <property type="entry name" value="Azg-like"/>
</dbReference>
<accession>A0A841HWM4</accession>
<comment type="similarity">
    <text evidence="2 8">Belongs to the nucleobase:cation symporter-2 (NCS2) (TC 2.A.40) family. Azg-like subfamily.</text>
</comment>
<evidence type="ECO:0000256" key="5">
    <source>
        <dbReference type="ARBA" id="ARBA00022692"/>
    </source>
</evidence>
<feature type="transmembrane region" description="Helical" evidence="9">
    <location>
        <begin position="108"/>
        <end position="130"/>
    </location>
</feature>
<reference evidence="10 11" key="1">
    <citation type="submission" date="2020-08" db="EMBL/GenBank/DDBJ databases">
        <title>Genomic Encyclopedia of Type Strains, Phase IV (KMG-IV): sequencing the most valuable type-strain genomes for metagenomic binning, comparative biology and taxonomic classification.</title>
        <authorList>
            <person name="Goeker M."/>
        </authorList>
    </citation>
    <scope>NUCLEOTIDE SEQUENCE [LARGE SCALE GENOMIC DNA]</scope>
    <source>
        <strain evidence="10 11">DSM 21458</strain>
    </source>
</reference>
<dbReference type="Pfam" id="PF00860">
    <property type="entry name" value="Xan_ur_permease"/>
    <property type="match status" value="1"/>
</dbReference>
<dbReference type="GO" id="GO:0005345">
    <property type="term" value="F:purine nucleobase transmembrane transporter activity"/>
    <property type="evidence" value="ECO:0007669"/>
    <property type="project" value="TreeGrafter"/>
</dbReference>
<dbReference type="EMBL" id="JACHHG010000001">
    <property type="protein sequence ID" value="MBB6096649.1"/>
    <property type="molecule type" value="Genomic_DNA"/>
</dbReference>
<keyword evidence="3 8" id="KW-0813">Transport</keyword>
<evidence type="ECO:0000256" key="1">
    <source>
        <dbReference type="ARBA" id="ARBA00004651"/>
    </source>
</evidence>
<evidence type="ECO:0000256" key="4">
    <source>
        <dbReference type="ARBA" id="ARBA00022475"/>
    </source>
</evidence>
<feature type="transmembrane region" description="Helical" evidence="9">
    <location>
        <begin position="84"/>
        <end position="102"/>
    </location>
</feature>
<feature type="transmembrane region" description="Helical" evidence="9">
    <location>
        <begin position="257"/>
        <end position="278"/>
    </location>
</feature>
<comment type="caution">
    <text evidence="10">The sequence shown here is derived from an EMBL/GenBank/DDBJ whole genome shotgun (WGS) entry which is preliminary data.</text>
</comment>
<keyword evidence="5 8" id="KW-0812">Transmembrane</keyword>
<dbReference type="PANTHER" id="PTHR43337">
    <property type="entry name" value="XANTHINE/URACIL PERMEASE C887.17-RELATED"/>
    <property type="match status" value="1"/>
</dbReference>
<evidence type="ECO:0000313" key="10">
    <source>
        <dbReference type="EMBL" id="MBB6096649.1"/>
    </source>
</evidence>
<feature type="transmembrane region" description="Helical" evidence="9">
    <location>
        <begin position="57"/>
        <end position="79"/>
    </location>
</feature>
<proteinExistence type="inferred from homology"/>
<dbReference type="Proteomes" id="UP000569951">
    <property type="component" value="Unassembled WGS sequence"/>
</dbReference>
<protein>
    <submittedName>
        <fullName evidence="10">AGZA family xanthine/uracil permease-like MFS transporter</fullName>
    </submittedName>
</protein>
<keyword evidence="7 8" id="KW-0472">Membrane</keyword>
<dbReference type="PIRSF" id="PIRSF005353">
    <property type="entry name" value="PbuG"/>
    <property type="match status" value="1"/>
</dbReference>
<evidence type="ECO:0000256" key="8">
    <source>
        <dbReference type="PIRNR" id="PIRNR005353"/>
    </source>
</evidence>
<feature type="transmembrane region" description="Helical" evidence="9">
    <location>
        <begin position="400"/>
        <end position="426"/>
    </location>
</feature>
<comment type="subcellular location">
    <subcellularLocation>
        <location evidence="1 8">Cell membrane</location>
        <topology evidence="1 8">Multi-pass membrane protein</topology>
    </subcellularLocation>
</comment>
<sequence length="456" mass="47356">MQSAATPGFLERYFGIAASGSTVGREIRAGLTTFLTMSYILFVNPDILSQAIRVPNAFAQLLFATAIAAAIGSIMMGLVARYPFALAPGMGLNAYFAFSVVIGQGVPWQVALGAVFIEGLLFLALSFGGIRQAIITSLPNNLKFATSAGIGLFLAIIGLKNAGIVVDNPSTLVALGALTTPSVLIALFGLLVTAVLMVRRVPGAILFGIVGATLLAIITRAPVYAGPEGKMVAFAGLNGSPVQLPVFPTDLFLAMDLQGALGLGILGIVFTFLFVSIFDTAGTLVGLSAKAGYLDEKGNLPRANQAFATDAIATSAGAAFGTSTTTAYVESASGIEEGGRTGLTAVVVGVLFLLALFLWPLAAAVPSAATAPALILVGALMASNLRLIEWDDYADAIPAFLTVALMPLTYSIANGISFGIISYAAIRLFSGRGRQVHWVMYLLAALLLVRYIWFAE</sequence>
<organism evidence="10 11">
    <name type="scientific">Deinobacterium chartae</name>
    <dbReference type="NCBI Taxonomy" id="521158"/>
    <lineage>
        <taxon>Bacteria</taxon>
        <taxon>Thermotogati</taxon>
        <taxon>Deinococcota</taxon>
        <taxon>Deinococci</taxon>
        <taxon>Deinococcales</taxon>
        <taxon>Deinococcaceae</taxon>
        <taxon>Deinobacterium</taxon>
    </lineage>
</organism>
<evidence type="ECO:0000256" key="2">
    <source>
        <dbReference type="ARBA" id="ARBA00005697"/>
    </source>
</evidence>
<name>A0A841HWM4_9DEIO</name>
<feature type="transmembrane region" description="Helical" evidence="9">
    <location>
        <begin position="205"/>
        <end position="225"/>
    </location>
</feature>
<keyword evidence="4 8" id="KW-1003">Cell membrane</keyword>
<feature type="transmembrane region" description="Helical" evidence="9">
    <location>
        <begin position="438"/>
        <end position="455"/>
    </location>
</feature>
<dbReference type="AlphaFoldDB" id="A0A841HWM4"/>
<dbReference type="RefSeq" id="WP_183983338.1">
    <property type="nucleotide sequence ID" value="NZ_JACHHG010000001.1"/>
</dbReference>
<feature type="transmembrane region" description="Helical" evidence="9">
    <location>
        <begin position="171"/>
        <end position="198"/>
    </location>
</feature>
<feature type="transmembrane region" description="Helical" evidence="9">
    <location>
        <begin position="368"/>
        <end position="388"/>
    </location>
</feature>
<evidence type="ECO:0000313" key="11">
    <source>
        <dbReference type="Proteomes" id="UP000569951"/>
    </source>
</evidence>
<dbReference type="GO" id="GO:0005886">
    <property type="term" value="C:plasma membrane"/>
    <property type="evidence" value="ECO:0007669"/>
    <property type="project" value="UniProtKB-SubCell"/>
</dbReference>
<evidence type="ECO:0000256" key="7">
    <source>
        <dbReference type="ARBA" id="ARBA00023136"/>
    </source>
</evidence>
<dbReference type="PANTHER" id="PTHR43337:SF1">
    <property type="entry name" value="XANTHINE_URACIL PERMEASE C887.17-RELATED"/>
    <property type="match status" value="1"/>
</dbReference>
<feature type="transmembrane region" description="Helical" evidence="9">
    <location>
        <begin position="142"/>
        <end position="159"/>
    </location>
</feature>
<gene>
    <name evidence="10" type="ORF">HNR42_000061</name>
</gene>
<evidence type="ECO:0000256" key="6">
    <source>
        <dbReference type="ARBA" id="ARBA00022989"/>
    </source>
</evidence>
<evidence type="ECO:0000256" key="9">
    <source>
        <dbReference type="SAM" id="Phobius"/>
    </source>
</evidence>